<feature type="compositionally biased region" description="Acidic residues" evidence="1">
    <location>
        <begin position="59"/>
        <end position="91"/>
    </location>
</feature>
<feature type="region of interest" description="Disordered" evidence="1">
    <location>
        <begin position="58"/>
        <end position="125"/>
    </location>
</feature>
<name>A0A822ZEI6_NELNU</name>
<accession>A0A822ZEI6</accession>
<protein>
    <submittedName>
        <fullName evidence="2">Uncharacterized protein</fullName>
    </submittedName>
</protein>
<evidence type="ECO:0000313" key="2">
    <source>
        <dbReference type="EMBL" id="DAD40018.1"/>
    </source>
</evidence>
<keyword evidence="3" id="KW-1185">Reference proteome</keyword>
<evidence type="ECO:0000256" key="1">
    <source>
        <dbReference type="SAM" id="MobiDB-lite"/>
    </source>
</evidence>
<gene>
    <name evidence="2" type="ORF">HUJ06_014341</name>
</gene>
<dbReference type="EMBL" id="DUZY01000005">
    <property type="protein sequence ID" value="DAD40018.1"/>
    <property type="molecule type" value="Genomic_DNA"/>
</dbReference>
<comment type="caution">
    <text evidence="2">The sequence shown here is derived from an EMBL/GenBank/DDBJ whole genome shotgun (WGS) entry which is preliminary data.</text>
</comment>
<sequence length="125" mass="13297">MGMGRANTKAPWWSRIIIPITYFHADVAPSKLNFTEPTGGLDHRMGCDDDVGDVWGHDNDDDLGCDGDVEDWDGEGVDNEGVDDEGVDTEGVDSVAAGHEGDNEGVAPSDVEGIQSGGDDYVEEN</sequence>
<organism evidence="2 3">
    <name type="scientific">Nelumbo nucifera</name>
    <name type="common">Sacred lotus</name>
    <dbReference type="NCBI Taxonomy" id="4432"/>
    <lineage>
        <taxon>Eukaryota</taxon>
        <taxon>Viridiplantae</taxon>
        <taxon>Streptophyta</taxon>
        <taxon>Embryophyta</taxon>
        <taxon>Tracheophyta</taxon>
        <taxon>Spermatophyta</taxon>
        <taxon>Magnoliopsida</taxon>
        <taxon>Proteales</taxon>
        <taxon>Nelumbonaceae</taxon>
        <taxon>Nelumbo</taxon>
    </lineage>
</organism>
<reference evidence="2 3" key="1">
    <citation type="journal article" date="2020" name="Mol. Biol. Evol.">
        <title>Distinct Expression and Methylation Patterns for Genes with Different Fates following a Single Whole-Genome Duplication in Flowering Plants.</title>
        <authorList>
            <person name="Shi T."/>
            <person name="Rahmani R.S."/>
            <person name="Gugger P.F."/>
            <person name="Wang M."/>
            <person name="Li H."/>
            <person name="Zhang Y."/>
            <person name="Li Z."/>
            <person name="Wang Q."/>
            <person name="Van de Peer Y."/>
            <person name="Marchal K."/>
            <person name="Chen J."/>
        </authorList>
    </citation>
    <scope>NUCLEOTIDE SEQUENCE [LARGE SCALE GENOMIC DNA]</scope>
    <source>
        <tissue evidence="2">Leaf</tissue>
    </source>
</reference>
<dbReference type="Proteomes" id="UP000607653">
    <property type="component" value="Unassembled WGS sequence"/>
</dbReference>
<dbReference type="AlphaFoldDB" id="A0A822ZEI6"/>
<proteinExistence type="predicted"/>
<evidence type="ECO:0000313" key="3">
    <source>
        <dbReference type="Proteomes" id="UP000607653"/>
    </source>
</evidence>